<dbReference type="EMBL" id="GFTR01000132">
    <property type="protein sequence ID" value="JAW16294.1"/>
    <property type="molecule type" value="Transcribed_RNA"/>
</dbReference>
<evidence type="ECO:0000313" key="2">
    <source>
        <dbReference type="EMBL" id="JAW16294.1"/>
    </source>
</evidence>
<sequence>MGLLKSRFLLPISAILYSTSIGSAMAGPLLLKAGEPNSTFVPCLKDTLCEFVRLLSPGPFPNGLFLIK</sequence>
<feature type="signal peptide" evidence="1">
    <location>
        <begin position="1"/>
        <end position="26"/>
    </location>
</feature>
<evidence type="ECO:0000256" key="1">
    <source>
        <dbReference type="SAM" id="SignalP"/>
    </source>
</evidence>
<reference evidence="2" key="1">
    <citation type="journal article" date="2018" name="PLoS Negl. Trop. Dis.">
        <title>An insight into the salivary gland and fat body transcriptome of Panstrongylus lignarius (Hemiptera: Heteroptera), the main vector of Chagas disease in Peru.</title>
        <authorList>
            <person name="Nevoa J.C."/>
            <person name="Mendes M.T."/>
            <person name="da Silva M.V."/>
            <person name="Soares S.C."/>
            <person name="Oliveira C.J.F."/>
            <person name="Ribeiro J.M.C."/>
        </authorList>
    </citation>
    <scope>NUCLEOTIDE SEQUENCE</scope>
</reference>
<organism evidence="2">
    <name type="scientific">Panstrongylus lignarius</name>
    <dbReference type="NCBI Taxonomy" id="156445"/>
    <lineage>
        <taxon>Eukaryota</taxon>
        <taxon>Metazoa</taxon>
        <taxon>Ecdysozoa</taxon>
        <taxon>Arthropoda</taxon>
        <taxon>Hexapoda</taxon>
        <taxon>Insecta</taxon>
        <taxon>Pterygota</taxon>
        <taxon>Neoptera</taxon>
        <taxon>Paraneoptera</taxon>
        <taxon>Hemiptera</taxon>
        <taxon>Heteroptera</taxon>
        <taxon>Panheteroptera</taxon>
        <taxon>Cimicomorpha</taxon>
        <taxon>Reduviidae</taxon>
        <taxon>Triatominae</taxon>
        <taxon>Panstrongylus</taxon>
    </lineage>
</organism>
<proteinExistence type="predicted"/>
<dbReference type="AlphaFoldDB" id="A0A224XY69"/>
<name>A0A224XY69_9HEMI</name>
<protein>
    <submittedName>
        <fullName evidence="2">Putative secreted protein</fullName>
    </submittedName>
</protein>
<feature type="chain" id="PRO_5012352663" evidence="1">
    <location>
        <begin position="27"/>
        <end position="68"/>
    </location>
</feature>
<accession>A0A224XY69</accession>
<keyword evidence="1" id="KW-0732">Signal</keyword>